<evidence type="ECO:0000256" key="1">
    <source>
        <dbReference type="ARBA" id="ARBA00022676"/>
    </source>
</evidence>
<dbReference type="Gene3D" id="3.90.550.10">
    <property type="entry name" value="Spore Coat Polysaccharide Biosynthesis Protein SpsA, Chain A"/>
    <property type="match status" value="1"/>
</dbReference>
<evidence type="ECO:0000259" key="3">
    <source>
        <dbReference type="Pfam" id="PF00535"/>
    </source>
</evidence>
<dbReference type="GO" id="GO:0016757">
    <property type="term" value="F:glycosyltransferase activity"/>
    <property type="evidence" value="ECO:0007669"/>
    <property type="project" value="UniProtKB-KW"/>
</dbReference>
<comment type="caution">
    <text evidence="4">The sequence shown here is derived from an EMBL/GenBank/DDBJ whole genome shotgun (WGS) entry which is preliminary data.</text>
</comment>
<accession>A0A414AYK2</accession>
<dbReference type="Gene3D" id="3.40.50.720">
    <property type="entry name" value="NAD(P)-binding Rossmann-like Domain"/>
    <property type="match status" value="1"/>
</dbReference>
<evidence type="ECO:0000313" key="5">
    <source>
        <dbReference type="Proteomes" id="UP000283975"/>
    </source>
</evidence>
<dbReference type="Proteomes" id="UP000283975">
    <property type="component" value="Unassembled WGS sequence"/>
</dbReference>
<organism evidence="4 5">
    <name type="scientific">Enterocloster bolteae</name>
    <dbReference type="NCBI Taxonomy" id="208479"/>
    <lineage>
        <taxon>Bacteria</taxon>
        <taxon>Bacillati</taxon>
        <taxon>Bacillota</taxon>
        <taxon>Clostridia</taxon>
        <taxon>Lachnospirales</taxon>
        <taxon>Lachnospiraceae</taxon>
        <taxon>Enterocloster</taxon>
    </lineage>
</organism>
<feature type="domain" description="Glycosyltransferase 2-like" evidence="3">
    <location>
        <begin position="19"/>
        <end position="177"/>
    </location>
</feature>
<protein>
    <submittedName>
        <fullName evidence="4">Glycosyltransferase</fullName>
    </submittedName>
</protein>
<proteinExistence type="predicted"/>
<sequence>MILNREDVLCRETREPLITVIVPIYNVELYLKQCIDSILNQSYNNLEIILVDDGSTDSCPYICDMYAEKDARVKTLHKENGGLVSARKAGVGLATGKYVAYVDGDDWISPDLYQDFYEKGIKYNVDMVCAGGYIKEYLDDSNITIKNNLGNVIYNRENLEKKVFPHFICTNCFYKTDIQVSLCTHIFRRELIYRNQNQVDNSIRMGEDLLCVSFCLMEAQSVALTDVCGYHYRVSLTSMSQRHFSDETVRLEKLYEQYKQKAAENPYGFIFLRKINFAFVFLCLISDYGMLMSEKQNILFPFSGVQAGSDIIVYGAGAFGKELVRYVAKDTRFHLCLWTDTSYKKYQEQGIEVCAPEQILKVRFDYIVIAVTRESIAKLIKKELANKGIAENRIQCVDVEMIRKWSLPKKLRK</sequence>
<name>A0A414AYK2_9FIRM</name>
<dbReference type="Pfam" id="PF00535">
    <property type="entry name" value="Glycos_transf_2"/>
    <property type="match status" value="1"/>
</dbReference>
<keyword evidence="2 4" id="KW-0808">Transferase</keyword>
<evidence type="ECO:0000256" key="2">
    <source>
        <dbReference type="ARBA" id="ARBA00022679"/>
    </source>
</evidence>
<dbReference type="AlphaFoldDB" id="A0A414AYK2"/>
<dbReference type="InterPro" id="IPR001173">
    <property type="entry name" value="Glyco_trans_2-like"/>
</dbReference>
<dbReference type="SUPFAM" id="SSF53448">
    <property type="entry name" value="Nucleotide-diphospho-sugar transferases"/>
    <property type="match status" value="1"/>
</dbReference>
<dbReference type="EMBL" id="QSHZ01000005">
    <property type="protein sequence ID" value="RHC57275.1"/>
    <property type="molecule type" value="Genomic_DNA"/>
</dbReference>
<reference evidence="4 5" key="1">
    <citation type="submission" date="2018-08" db="EMBL/GenBank/DDBJ databases">
        <title>A genome reference for cultivated species of the human gut microbiota.</title>
        <authorList>
            <person name="Zou Y."/>
            <person name="Xue W."/>
            <person name="Luo G."/>
        </authorList>
    </citation>
    <scope>NUCLEOTIDE SEQUENCE [LARGE SCALE GENOMIC DNA]</scope>
    <source>
        <strain evidence="4 5">AM35-14</strain>
    </source>
</reference>
<dbReference type="PANTHER" id="PTHR22916">
    <property type="entry name" value="GLYCOSYLTRANSFERASE"/>
    <property type="match status" value="1"/>
</dbReference>
<dbReference type="InterPro" id="IPR029044">
    <property type="entry name" value="Nucleotide-diphossugar_trans"/>
</dbReference>
<gene>
    <name evidence="4" type="ORF">DW839_06030</name>
</gene>
<dbReference type="CDD" id="cd00761">
    <property type="entry name" value="Glyco_tranf_GTA_type"/>
    <property type="match status" value="1"/>
</dbReference>
<keyword evidence="1" id="KW-0328">Glycosyltransferase</keyword>
<evidence type="ECO:0000313" key="4">
    <source>
        <dbReference type="EMBL" id="RHC57275.1"/>
    </source>
</evidence>
<dbReference type="PANTHER" id="PTHR22916:SF51">
    <property type="entry name" value="GLYCOSYLTRANSFERASE EPSH-RELATED"/>
    <property type="match status" value="1"/>
</dbReference>